<keyword evidence="2" id="KW-1133">Transmembrane helix</keyword>
<dbReference type="OrthoDB" id="1711006at2759"/>
<dbReference type="Pfam" id="PF07714">
    <property type="entry name" value="PK_Tyr_Ser-Thr"/>
    <property type="match status" value="1"/>
</dbReference>
<sequence length="746" mass="78135">MTAERCRRASGRPGAPGRCQCPLRRAGPLLLLLALAACAVQAEAAGAALSDGLYLVYKDEGELKAETGEPVTPGEPNGTYISMPHVLLTGSTLPGVAAPAGEVEEWQCAAACHDATGCNVFYWCPDAAGCNINALNSSGDEPLPYRHCSLRQQPGALPESAQPPKASIKGAGVSVTSGQLLAEAPTEDLPGYNISLAVGWYNMYDYYCEGSINKAVCMRKGSMQDAAEQCNADGFKCMGIKWFPLGRDYLGPGVFMLKGVPDNPTPQNLPGVPIDISLANWNGAVQYYAKEMSEAELAQATAQMTWLQEPSSSGGLSAGAIAGIVVGAVAAAILAAVGLLLVMRRRRPRPTLDAESAMHAMKEGEHPGSLSSSEVASMTTGKTSSTSKASSGLPVGSPLHSNGSRTSTEMLAHDLGKEWLVDVSQIKFVVDKDGNPTKLGAGAQGVVYKALLNGCEPVAVKVVPLAGVAAAGEAGGSAAAFFHEARMLHGLRHRCVVQLAGVALHGDKALLIMEYMEGRDLFSALNLRDKSGERMFGWYRRGKRVALDVASALAFLHARKTMHFDVKAGNVMLTRDFAAKLGDVGLSKAMTHTFASKQGGVGTCAPEVLQGKPCTYSADVFSYGVLLFEIVTGEVPLRGRLVMPRVPEQCPQAVVDLMLRCMQEDPAQRPTANQLVEELAALTGQKLAGNNGLLSGEDGLDRTTASPAGGSANTEEAPGAASPVHATRLAGVEAERLPALPPSPFA</sequence>
<evidence type="ECO:0000313" key="6">
    <source>
        <dbReference type="Proteomes" id="UP000239899"/>
    </source>
</evidence>
<dbReference type="EMBL" id="LHPG02000003">
    <property type="protein sequence ID" value="PRW59701.1"/>
    <property type="molecule type" value="Genomic_DNA"/>
</dbReference>
<evidence type="ECO:0000256" key="2">
    <source>
        <dbReference type="SAM" id="Phobius"/>
    </source>
</evidence>
<feature type="compositionally biased region" description="Low complexity" evidence="1">
    <location>
        <begin position="376"/>
        <end position="392"/>
    </location>
</feature>
<keyword evidence="2" id="KW-0472">Membrane</keyword>
<feature type="compositionally biased region" description="Polar residues" evidence="1">
    <location>
        <begin position="703"/>
        <end position="714"/>
    </location>
</feature>
<comment type="caution">
    <text evidence="5">The sequence shown here is derived from an EMBL/GenBank/DDBJ whole genome shotgun (WGS) entry which is preliminary data.</text>
</comment>
<gene>
    <name evidence="5" type="ORF">C2E21_1570</name>
</gene>
<dbReference type="InterPro" id="IPR051681">
    <property type="entry name" value="Ser/Thr_Kinases-Pseudokinases"/>
</dbReference>
<dbReference type="PROSITE" id="PS50011">
    <property type="entry name" value="PROTEIN_KINASE_DOM"/>
    <property type="match status" value="1"/>
</dbReference>
<keyword evidence="3" id="KW-0732">Signal</keyword>
<name>A0A2P6U059_CHLSO</name>
<dbReference type="InterPro" id="IPR011009">
    <property type="entry name" value="Kinase-like_dom_sf"/>
</dbReference>
<dbReference type="GO" id="GO:0004674">
    <property type="term" value="F:protein serine/threonine kinase activity"/>
    <property type="evidence" value="ECO:0007669"/>
    <property type="project" value="TreeGrafter"/>
</dbReference>
<keyword evidence="6" id="KW-1185">Reference proteome</keyword>
<keyword evidence="2" id="KW-0812">Transmembrane</keyword>
<dbReference type="InterPro" id="IPR000719">
    <property type="entry name" value="Prot_kinase_dom"/>
</dbReference>
<feature type="domain" description="Protein kinase" evidence="4">
    <location>
        <begin position="433"/>
        <end position="682"/>
    </location>
</feature>
<feature type="region of interest" description="Disordered" evidence="1">
    <location>
        <begin position="352"/>
        <end position="407"/>
    </location>
</feature>
<dbReference type="SMART" id="SM00220">
    <property type="entry name" value="S_TKc"/>
    <property type="match status" value="1"/>
</dbReference>
<dbReference type="PANTHER" id="PTHR44329">
    <property type="entry name" value="SERINE/THREONINE-PROTEIN KINASE TNNI3K-RELATED"/>
    <property type="match status" value="1"/>
</dbReference>
<feature type="chain" id="PRO_5015148253" evidence="3">
    <location>
        <begin position="45"/>
        <end position="746"/>
    </location>
</feature>
<protein>
    <submittedName>
        <fullName evidence="5">Serine threonine-kinase CTR1</fullName>
    </submittedName>
</protein>
<dbReference type="Gene3D" id="1.10.510.10">
    <property type="entry name" value="Transferase(Phosphotransferase) domain 1"/>
    <property type="match status" value="1"/>
</dbReference>
<dbReference type="SUPFAM" id="SSF56112">
    <property type="entry name" value="Protein kinase-like (PK-like)"/>
    <property type="match status" value="1"/>
</dbReference>
<dbReference type="STRING" id="3076.A0A2P6U059"/>
<feature type="region of interest" description="Disordered" evidence="1">
    <location>
        <begin position="688"/>
        <end position="746"/>
    </location>
</feature>
<reference evidence="5 6" key="1">
    <citation type="journal article" date="2018" name="Plant J.">
        <title>Genome sequences of Chlorella sorokiniana UTEX 1602 and Micractinium conductrix SAG 241.80: implications to maltose excretion by a green alga.</title>
        <authorList>
            <person name="Arriola M.B."/>
            <person name="Velmurugan N."/>
            <person name="Zhang Y."/>
            <person name="Plunkett M.H."/>
            <person name="Hondzo H."/>
            <person name="Barney B.M."/>
        </authorList>
    </citation>
    <scope>NUCLEOTIDE SEQUENCE [LARGE SCALE GENOMIC DNA]</scope>
    <source>
        <strain evidence="6">UTEX 1602</strain>
    </source>
</reference>
<evidence type="ECO:0000256" key="1">
    <source>
        <dbReference type="SAM" id="MobiDB-lite"/>
    </source>
</evidence>
<dbReference type="Proteomes" id="UP000239899">
    <property type="component" value="Unassembled WGS sequence"/>
</dbReference>
<accession>A0A2P6U059</accession>
<dbReference type="InterPro" id="IPR001245">
    <property type="entry name" value="Ser-Thr/Tyr_kinase_cat_dom"/>
</dbReference>
<evidence type="ECO:0000256" key="3">
    <source>
        <dbReference type="SAM" id="SignalP"/>
    </source>
</evidence>
<dbReference type="GO" id="GO:0005524">
    <property type="term" value="F:ATP binding"/>
    <property type="evidence" value="ECO:0007669"/>
    <property type="project" value="InterPro"/>
</dbReference>
<dbReference type="AlphaFoldDB" id="A0A2P6U059"/>
<evidence type="ECO:0000259" key="4">
    <source>
        <dbReference type="PROSITE" id="PS50011"/>
    </source>
</evidence>
<proteinExistence type="predicted"/>
<feature type="signal peptide" evidence="3">
    <location>
        <begin position="1"/>
        <end position="44"/>
    </location>
</feature>
<feature type="transmembrane region" description="Helical" evidence="2">
    <location>
        <begin position="318"/>
        <end position="342"/>
    </location>
</feature>
<evidence type="ECO:0000313" key="5">
    <source>
        <dbReference type="EMBL" id="PRW59701.1"/>
    </source>
</evidence>
<organism evidence="5 6">
    <name type="scientific">Chlorella sorokiniana</name>
    <name type="common">Freshwater green alga</name>
    <dbReference type="NCBI Taxonomy" id="3076"/>
    <lineage>
        <taxon>Eukaryota</taxon>
        <taxon>Viridiplantae</taxon>
        <taxon>Chlorophyta</taxon>
        <taxon>core chlorophytes</taxon>
        <taxon>Trebouxiophyceae</taxon>
        <taxon>Chlorellales</taxon>
        <taxon>Chlorellaceae</taxon>
        <taxon>Chlorella clade</taxon>
        <taxon>Chlorella</taxon>
    </lineage>
</organism>